<dbReference type="SUPFAM" id="SSF48179">
    <property type="entry name" value="6-phosphogluconate dehydrogenase C-terminal domain-like"/>
    <property type="match status" value="1"/>
</dbReference>
<comment type="caution">
    <text evidence="4">The sequence shown here is derived from an EMBL/GenBank/DDBJ whole genome shotgun (WGS) entry which is preliminary data.</text>
</comment>
<dbReference type="SUPFAM" id="SSF51735">
    <property type="entry name" value="NAD(P)-binding Rossmann-fold domains"/>
    <property type="match status" value="1"/>
</dbReference>
<sequence>MEVSTGIAPRVTIIGAGNSGLTAAFHLSHNGCDVCLYGAPGFDKPLDEIKEHGGIESIAEIDGVALDYPGFAKIHTLTRDLSEAIAFSDILLLPVPSFAQMPLFEEMLPHLHDGQMLVYMPGNFGSLALRHRMHELNYNIDLTFVDTISSPWACRMMGPGEVAIMGLKKYMPLAALPASRNEEVAEILAPVLPLPIKLLSNVIEAGMENINYGGHPLLTTLSMGLLENFEGKFDYYKDCCSVATSRAAAVMEEERIAIGHSIGFSLMSELYAMNSLYGMNHSNVYDLNRQSETHVKIHSGPANAQHRYISEDVPYLLVPCKEFARLTGVKTPMIDACITIDNAYNQTDYLKVGRNLRVLGLDGLTLKEVMEKVA</sequence>
<dbReference type="EC" id="1.5.1.28" evidence="4"/>
<dbReference type="PANTHER" id="PTHR38015:SF1">
    <property type="entry name" value="OPINE DEHYDROGENASE DOMAIN-CONTAINING PROTEIN"/>
    <property type="match status" value="1"/>
</dbReference>
<dbReference type="GO" id="GO:0046168">
    <property type="term" value="P:glycerol-3-phosphate catabolic process"/>
    <property type="evidence" value="ECO:0007669"/>
    <property type="project" value="InterPro"/>
</dbReference>
<dbReference type="InterPro" id="IPR011128">
    <property type="entry name" value="G3P_DH_NAD-dep_N"/>
</dbReference>
<dbReference type="EMBL" id="NSIT01000004">
    <property type="protein sequence ID" value="PJE80825.1"/>
    <property type="molecule type" value="Genomic_DNA"/>
</dbReference>
<evidence type="ECO:0000259" key="3">
    <source>
        <dbReference type="Pfam" id="PF02317"/>
    </source>
</evidence>
<dbReference type="InterPro" id="IPR051729">
    <property type="entry name" value="Opine/Lysopine_DH"/>
</dbReference>
<organism evidence="4">
    <name type="scientific">invertebrate metagenome</name>
    <dbReference type="NCBI Taxonomy" id="1711999"/>
    <lineage>
        <taxon>unclassified sequences</taxon>
        <taxon>metagenomes</taxon>
        <taxon>organismal metagenomes</taxon>
    </lineage>
</organism>
<dbReference type="Pfam" id="PF02317">
    <property type="entry name" value="Octopine_DH"/>
    <property type="match status" value="1"/>
</dbReference>
<dbReference type="PANTHER" id="PTHR38015">
    <property type="entry name" value="BLR6086 PROTEIN"/>
    <property type="match status" value="1"/>
</dbReference>
<gene>
    <name evidence="4" type="primary">odh</name>
    <name evidence="4" type="ORF">CI610_00168</name>
</gene>
<name>A0A2H9TC58_9ZZZZ</name>
<accession>A0A2H9TC58</accession>
<dbReference type="InterPro" id="IPR036291">
    <property type="entry name" value="NAD(P)-bd_dom_sf"/>
</dbReference>
<evidence type="ECO:0000259" key="2">
    <source>
        <dbReference type="Pfam" id="PF01210"/>
    </source>
</evidence>
<dbReference type="Gene3D" id="1.10.1040.10">
    <property type="entry name" value="N-(1-d-carboxylethyl)-l-norvaline Dehydrogenase, domain 2"/>
    <property type="match status" value="1"/>
</dbReference>
<dbReference type="InterPro" id="IPR003421">
    <property type="entry name" value="Opine_DH"/>
</dbReference>
<feature type="domain" description="Glycerol-3-phosphate dehydrogenase NAD-dependent N-terminal" evidence="2">
    <location>
        <begin position="11"/>
        <end position="119"/>
    </location>
</feature>
<keyword evidence="1 4" id="KW-0560">Oxidoreductase</keyword>
<feature type="domain" description="Opine dehydrogenase" evidence="3">
    <location>
        <begin position="200"/>
        <end position="344"/>
    </location>
</feature>
<dbReference type="InterPro" id="IPR008927">
    <property type="entry name" value="6-PGluconate_DH-like_C_sf"/>
</dbReference>
<dbReference type="Pfam" id="PF01210">
    <property type="entry name" value="NAD_Gly3P_dh_N"/>
    <property type="match status" value="1"/>
</dbReference>
<dbReference type="GO" id="GO:0016616">
    <property type="term" value="F:oxidoreductase activity, acting on the CH-OH group of donors, NAD or NADP as acceptor"/>
    <property type="evidence" value="ECO:0007669"/>
    <property type="project" value="InterPro"/>
</dbReference>
<evidence type="ECO:0000313" key="4">
    <source>
        <dbReference type="EMBL" id="PJE80825.1"/>
    </source>
</evidence>
<dbReference type="InterPro" id="IPR013328">
    <property type="entry name" value="6PGD_dom2"/>
</dbReference>
<dbReference type="AlphaFoldDB" id="A0A2H9TC58"/>
<dbReference type="GO" id="GO:0051287">
    <property type="term" value="F:NAD binding"/>
    <property type="evidence" value="ECO:0007669"/>
    <property type="project" value="InterPro"/>
</dbReference>
<reference evidence="4" key="1">
    <citation type="journal article" date="2017" name="Appl. Environ. Microbiol.">
        <title>Molecular characterization of an Endozoicomonas-like organism causing infection in king scallop Pecten maximus L.</title>
        <authorList>
            <person name="Cano I."/>
            <person name="van Aerle R."/>
            <person name="Ross S."/>
            <person name="Verner-Jeffreys D.W."/>
            <person name="Paley R.K."/>
            <person name="Rimmer G."/>
            <person name="Ryder D."/>
            <person name="Hooper P."/>
            <person name="Stone D."/>
            <person name="Feist S.W."/>
        </authorList>
    </citation>
    <scope>NUCLEOTIDE SEQUENCE</scope>
</reference>
<dbReference type="GO" id="GO:0047129">
    <property type="term" value="F:opine dehydrogenase activity"/>
    <property type="evidence" value="ECO:0007669"/>
    <property type="project" value="UniProtKB-EC"/>
</dbReference>
<evidence type="ECO:0000256" key="1">
    <source>
        <dbReference type="ARBA" id="ARBA00023002"/>
    </source>
</evidence>
<dbReference type="Gene3D" id="3.40.50.720">
    <property type="entry name" value="NAD(P)-binding Rossmann-like Domain"/>
    <property type="match status" value="1"/>
</dbReference>
<proteinExistence type="predicted"/>
<protein>
    <submittedName>
        <fullName evidence="4">Opine dehydrogenase</fullName>
        <ecNumber evidence="4">1.5.1.28</ecNumber>
    </submittedName>
</protein>